<reference evidence="4" key="1">
    <citation type="submission" date="2017-02" db="UniProtKB">
        <authorList>
            <consortium name="WormBaseParasite"/>
        </authorList>
    </citation>
    <scope>IDENTIFICATION</scope>
</reference>
<dbReference type="Pfam" id="PF17780">
    <property type="entry name" value="OCRE"/>
    <property type="match status" value="1"/>
</dbReference>
<dbReference type="AlphaFoldDB" id="A0A0N4VWJ4"/>
<feature type="domain" description="OCRE" evidence="1">
    <location>
        <begin position="16"/>
        <end position="64"/>
    </location>
</feature>
<keyword evidence="3" id="KW-1185">Reference proteome</keyword>
<name>A0A0N4VWJ4_HAEPC</name>
<accession>A0A0N4VWJ4</accession>
<protein>
    <submittedName>
        <fullName evidence="4">OCRE domain-containing protein</fullName>
    </submittedName>
</protein>
<evidence type="ECO:0000259" key="1">
    <source>
        <dbReference type="Pfam" id="PF17780"/>
    </source>
</evidence>
<dbReference type="OrthoDB" id="2538319at2759"/>
<dbReference type="InterPro" id="IPR053027">
    <property type="entry name" value="AGGF1"/>
</dbReference>
<dbReference type="STRING" id="6290.A0A0N4VWJ4"/>
<evidence type="ECO:0000313" key="4">
    <source>
        <dbReference type="WBParaSite" id="HPLM_0000166401-mRNA-1"/>
    </source>
</evidence>
<dbReference type="PANTHER" id="PTHR23106">
    <property type="entry name" value="ANGIOGENIC FACTOR WITH G PATCH AND FHA DOMAINS 1"/>
    <property type="match status" value="1"/>
</dbReference>
<evidence type="ECO:0000313" key="2">
    <source>
        <dbReference type="EMBL" id="VDO10686.1"/>
    </source>
</evidence>
<sequence>MIRDAANEVLHSRVPEGFQWIEAYGQYYSPSCGFFYDPNTGLFYHSDSETYYIFNDDTQQYEIYKCMRKTHWKSRSNKMKAKQLFAGALDRLDQDAVDVCEVVFDLTSKLSLEDRDGVDSELETHSSLSSSVR</sequence>
<gene>
    <name evidence="2" type="ORF">HPLM_LOCUS1662</name>
</gene>
<proteinExistence type="predicted"/>
<dbReference type="WBParaSite" id="HPLM_0000166401-mRNA-1">
    <property type="protein sequence ID" value="HPLM_0000166401-mRNA-1"/>
    <property type="gene ID" value="HPLM_0000166401"/>
</dbReference>
<reference evidence="2 3" key="2">
    <citation type="submission" date="2018-11" db="EMBL/GenBank/DDBJ databases">
        <authorList>
            <consortium name="Pathogen Informatics"/>
        </authorList>
    </citation>
    <scope>NUCLEOTIDE SEQUENCE [LARGE SCALE GENOMIC DNA]</scope>
    <source>
        <strain evidence="2 3">MHpl1</strain>
    </source>
</reference>
<dbReference type="EMBL" id="UZAF01002401">
    <property type="protein sequence ID" value="VDO10686.1"/>
    <property type="molecule type" value="Genomic_DNA"/>
</dbReference>
<evidence type="ECO:0000313" key="3">
    <source>
        <dbReference type="Proteomes" id="UP000268014"/>
    </source>
</evidence>
<dbReference type="CDD" id="cd16074">
    <property type="entry name" value="OCRE"/>
    <property type="match status" value="1"/>
</dbReference>
<dbReference type="PANTHER" id="PTHR23106:SF24">
    <property type="entry name" value="ANGIOGENIC FACTOR WITH G PATCH AND FHA DOMAINS 1"/>
    <property type="match status" value="1"/>
</dbReference>
<dbReference type="Proteomes" id="UP000268014">
    <property type="component" value="Unassembled WGS sequence"/>
</dbReference>
<dbReference type="InterPro" id="IPR041591">
    <property type="entry name" value="OCRE"/>
</dbReference>
<organism evidence="4">
    <name type="scientific">Haemonchus placei</name>
    <name type="common">Barber's pole worm</name>
    <dbReference type="NCBI Taxonomy" id="6290"/>
    <lineage>
        <taxon>Eukaryota</taxon>
        <taxon>Metazoa</taxon>
        <taxon>Ecdysozoa</taxon>
        <taxon>Nematoda</taxon>
        <taxon>Chromadorea</taxon>
        <taxon>Rhabditida</taxon>
        <taxon>Rhabditina</taxon>
        <taxon>Rhabditomorpha</taxon>
        <taxon>Strongyloidea</taxon>
        <taxon>Trichostrongylidae</taxon>
        <taxon>Haemonchus</taxon>
    </lineage>
</organism>